<keyword evidence="11" id="KW-1208">Phospholipid metabolism</keyword>
<keyword evidence="6 14" id="KW-0812">Transmembrane</keyword>
<name>A0A0R3S6R8_9BILA</name>
<keyword evidence="4" id="KW-0444">Lipid biosynthesis</keyword>
<dbReference type="InterPro" id="IPR002123">
    <property type="entry name" value="Plipid/glycerol_acylTrfase"/>
</dbReference>
<evidence type="ECO:0000256" key="4">
    <source>
        <dbReference type="ARBA" id="ARBA00022516"/>
    </source>
</evidence>
<dbReference type="AlphaFoldDB" id="A0A0R3S6R8"/>
<evidence type="ECO:0000256" key="3">
    <source>
        <dbReference type="ARBA" id="ARBA00008655"/>
    </source>
</evidence>
<dbReference type="SMART" id="SM00563">
    <property type="entry name" value="PlsC"/>
    <property type="match status" value="1"/>
</dbReference>
<sequence>MLNVLFSVYIGWLLGLVLTTVLLILCGYGWGPLPHLYIRLVKFVQSFYPHCYPRADAFWPAIIERCDMSLLRKHRDDSLSSFHFSETQTVNAFDVFSDAFKAGFEAIVQDQLSVAFDSAPPFHITLLERPDRLPFPDAELRISRRQIFGYFVALVFRYGVLLPIRICLLLISLFLSISAIVADYFVNMSSEQKIRVGLTNCRLFCAGIGIVAKYHNRQYRPKQPGIAVANHISPNDVQIIYADADPKNGYGFTVTGQRRTGVMGLIETIAEKFMPALWVDRCSAADRKRFMGEVLREAVNRPVLLFPEGYCTNNTRVLQFRKAVFDDGVVIYPIAIRQNARFGDSLWWEPEFGQYLLRVLTSWAIVYDVTYLEPYHKRPDESKQDFAQRVQKAIAETVDAESIALDGRLWYMKSEQQRLKTLQMKNLAKCVKNLITEQIDHAKPVDMKSPEATNYIKLSKVLSTVSNGGVSLM</sequence>
<evidence type="ECO:0000256" key="2">
    <source>
        <dbReference type="ARBA" id="ARBA00005189"/>
    </source>
</evidence>
<dbReference type="PANTHER" id="PTHR23063:SF6">
    <property type="entry name" value="PHOSPHOLIPID_GLYCEROL ACYLTRANSFERASE DOMAIN-CONTAINING PROTEIN"/>
    <property type="match status" value="1"/>
</dbReference>
<comment type="subcellular location">
    <subcellularLocation>
        <location evidence="1">Membrane</location>
    </subcellularLocation>
</comment>
<dbReference type="GO" id="GO:0019432">
    <property type="term" value="P:triglyceride biosynthetic process"/>
    <property type="evidence" value="ECO:0007669"/>
    <property type="project" value="TreeGrafter"/>
</dbReference>
<evidence type="ECO:0000256" key="10">
    <source>
        <dbReference type="ARBA" id="ARBA00023209"/>
    </source>
</evidence>
<evidence type="ECO:0000256" key="1">
    <source>
        <dbReference type="ARBA" id="ARBA00004370"/>
    </source>
</evidence>
<feature type="transmembrane region" description="Helical" evidence="14">
    <location>
        <begin position="150"/>
        <end position="182"/>
    </location>
</feature>
<dbReference type="Pfam" id="PF01553">
    <property type="entry name" value="Acyltransferase"/>
    <property type="match status" value="1"/>
</dbReference>
<keyword evidence="7 14" id="KW-1133">Transmembrane helix</keyword>
<evidence type="ECO:0000256" key="9">
    <source>
        <dbReference type="ARBA" id="ARBA00023136"/>
    </source>
</evidence>
<evidence type="ECO:0000256" key="11">
    <source>
        <dbReference type="ARBA" id="ARBA00023264"/>
    </source>
</evidence>
<accession>A0A0R3S6R8</accession>
<protein>
    <submittedName>
        <fullName evidence="17">PlsC domain-containing protein</fullName>
    </submittedName>
</protein>
<reference evidence="17" key="1">
    <citation type="submission" date="2017-02" db="UniProtKB">
        <authorList>
            <consortium name="WormBaseParasite"/>
        </authorList>
    </citation>
    <scope>IDENTIFICATION</scope>
</reference>
<evidence type="ECO:0000256" key="5">
    <source>
        <dbReference type="ARBA" id="ARBA00022679"/>
    </source>
</evidence>
<dbReference type="CDD" id="cd07991">
    <property type="entry name" value="LPLAT_LPCAT1-like"/>
    <property type="match status" value="1"/>
</dbReference>
<evidence type="ECO:0000313" key="16">
    <source>
        <dbReference type="Proteomes" id="UP000050640"/>
    </source>
</evidence>
<keyword evidence="5" id="KW-0808">Transferase</keyword>
<dbReference type="SUPFAM" id="SSF69593">
    <property type="entry name" value="Glycerol-3-phosphate (1)-acyltransferase"/>
    <property type="match status" value="1"/>
</dbReference>
<evidence type="ECO:0000256" key="8">
    <source>
        <dbReference type="ARBA" id="ARBA00023098"/>
    </source>
</evidence>
<dbReference type="STRING" id="1147741.A0A0R3S6R8"/>
<dbReference type="GO" id="GO:0005783">
    <property type="term" value="C:endoplasmic reticulum"/>
    <property type="evidence" value="ECO:0007669"/>
    <property type="project" value="TreeGrafter"/>
</dbReference>
<evidence type="ECO:0000313" key="17">
    <source>
        <dbReference type="WBParaSite" id="EEL_0001049001-mRNA-1"/>
    </source>
</evidence>
<proteinExistence type="inferred from homology"/>
<evidence type="ECO:0000256" key="6">
    <source>
        <dbReference type="ARBA" id="ARBA00022692"/>
    </source>
</evidence>
<dbReference type="GO" id="GO:0004366">
    <property type="term" value="F:glycerol-3-phosphate O-acyltransferase activity"/>
    <property type="evidence" value="ECO:0007669"/>
    <property type="project" value="TreeGrafter"/>
</dbReference>
<evidence type="ECO:0000256" key="7">
    <source>
        <dbReference type="ARBA" id="ARBA00022989"/>
    </source>
</evidence>
<organism evidence="16 17">
    <name type="scientific">Elaeophora elaphi</name>
    <dbReference type="NCBI Taxonomy" id="1147741"/>
    <lineage>
        <taxon>Eukaryota</taxon>
        <taxon>Metazoa</taxon>
        <taxon>Ecdysozoa</taxon>
        <taxon>Nematoda</taxon>
        <taxon>Chromadorea</taxon>
        <taxon>Rhabditida</taxon>
        <taxon>Spirurina</taxon>
        <taxon>Spiruromorpha</taxon>
        <taxon>Filarioidea</taxon>
        <taxon>Onchocercidae</taxon>
        <taxon>Elaeophora</taxon>
    </lineage>
</organism>
<keyword evidence="8" id="KW-0443">Lipid metabolism</keyword>
<evidence type="ECO:0000259" key="15">
    <source>
        <dbReference type="SMART" id="SM00563"/>
    </source>
</evidence>
<dbReference type="WBParaSite" id="EEL_0001049001-mRNA-1">
    <property type="protein sequence ID" value="EEL_0001049001-mRNA-1"/>
    <property type="gene ID" value="EEL_0001049001"/>
</dbReference>
<comment type="pathway">
    <text evidence="2">Lipid metabolism.</text>
</comment>
<keyword evidence="12" id="KW-0012">Acyltransferase</keyword>
<evidence type="ECO:0000256" key="13">
    <source>
        <dbReference type="ARBA" id="ARBA00025707"/>
    </source>
</evidence>
<keyword evidence="16" id="KW-1185">Reference proteome</keyword>
<comment type="similarity">
    <text evidence="3">Belongs to the 1-acyl-sn-glycerol-3-phosphate acyltransferase family.</text>
</comment>
<keyword evidence="9 14" id="KW-0472">Membrane</keyword>
<dbReference type="InterPro" id="IPR045252">
    <property type="entry name" value="LPCAT1-like"/>
</dbReference>
<feature type="transmembrane region" description="Helical" evidence="14">
    <location>
        <begin position="6"/>
        <end position="30"/>
    </location>
</feature>
<dbReference type="GO" id="GO:0008654">
    <property type="term" value="P:phospholipid biosynthetic process"/>
    <property type="evidence" value="ECO:0007669"/>
    <property type="project" value="UniProtKB-KW"/>
</dbReference>
<feature type="domain" description="Phospholipid/glycerol acyltransferase" evidence="15">
    <location>
        <begin position="225"/>
        <end position="339"/>
    </location>
</feature>
<evidence type="ECO:0000256" key="14">
    <source>
        <dbReference type="SAM" id="Phobius"/>
    </source>
</evidence>
<dbReference type="Proteomes" id="UP000050640">
    <property type="component" value="Unplaced"/>
</dbReference>
<keyword evidence="10" id="KW-0594">Phospholipid biosynthesis</keyword>
<evidence type="ECO:0000256" key="12">
    <source>
        <dbReference type="ARBA" id="ARBA00023315"/>
    </source>
</evidence>
<dbReference type="PANTHER" id="PTHR23063">
    <property type="entry name" value="PHOSPHOLIPID ACYLTRANSFERASE"/>
    <property type="match status" value="1"/>
</dbReference>
<comment type="pathway">
    <text evidence="13">Phospholipid metabolism.</text>
</comment>
<dbReference type="GO" id="GO:0016020">
    <property type="term" value="C:membrane"/>
    <property type="evidence" value="ECO:0007669"/>
    <property type="project" value="UniProtKB-SubCell"/>
</dbReference>